<evidence type="ECO:0000313" key="2">
    <source>
        <dbReference type="EMBL" id="MBP1931240.1"/>
    </source>
</evidence>
<keyword evidence="3" id="KW-1185">Reference proteome</keyword>
<dbReference type="InterPro" id="IPR024775">
    <property type="entry name" value="DinB-like"/>
</dbReference>
<evidence type="ECO:0000313" key="3">
    <source>
        <dbReference type="Proteomes" id="UP001519343"/>
    </source>
</evidence>
<protein>
    <submittedName>
        <fullName evidence="2">Damage-inducible protein DinB</fullName>
    </submittedName>
</protein>
<sequence length="157" mass="17930">MKAEVLFEALSDIRGRTLKIVQDIPESKWNVIPPGFRNHVRWHLGHILVSQEKMLFLLNEEASSIPEGFSEYFAGGTDPSTWESQEGLPEGEVILQLLKEQPKRIKQTFTEKLQQPMVHPFTSATGITYNTVEEMLHFSLYHEGIHAGILMAMKKII</sequence>
<dbReference type="Gene3D" id="1.20.120.450">
    <property type="entry name" value="dinb family like domain"/>
    <property type="match status" value="1"/>
</dbReference>
<dbReference type="SUPFAM" id="SSF109854">
    <property type="entry name" value="DinB/YfiT-like putative metalloenzymes"/>
    <property type="match status" value="1"/>
</dbReference>
<feature type="domain" description="DinB-like" evidence="1">
    <location>
        <begin position="10"/>
        <end position="149"/>
    </location>
</feature>
<reference evidence="2 3" key="1">
    <citation type="submission" date="2021-03" db="EMBL/GenBank/DDBJ databases">
        <title>Genomic Encyclopedia of Type Strains, Phase IV (KMG-IV): sequencing the most valuable type-strain genomes for metagenomic binning, comparative biology and taxonomic classification.</title>
        <authorList>
            <person name="Goeker M."/>
        </authorList>
    </citation>
    <scope>NUCLEOTIDE SEQUENCE [LARGE SCALE GENOMIC DNA]</scope>
    <source>
        <strain evidence="2 3">DSM 24738</strain>
    </source>
</reference>
<comment type="caution">
    <text evidence="2">The sequence shown here is derived from an EMBL/GenBank/DDBJ whole genome shotgun (WGS) entry which is preliminary data.</text>
</comment>
<name>A0ABS4GN03_9BACL</name>
<dbReference type="Proteomes" id="UP001519343">
    <property type="component" value="Unassembled WGS sequence"/>
</dbReference>
<dbReference type="EMBL" id="JAGGKT010000002">
    <property type="protein sequence ID" value="MBP1931240.1"/>
    <property type="molecule type" value="Genomic_DNA"/>
</dbReference>
<accession>A0ABS4GN03</accession>
<dbReference type="InterPro" id="IPR034660">
    <property type="entry name" value="DinB/YfiT-like"/>
</dbReference>
<organism evidence="2 3">
    <name type="scientific">Ammoniphilus resinae</name>
    <dbReference type="NCBI Taxonomy" id="861532"/>
    <lineage>
        <taxon>Bacteria</taxon>
        <taxon>Bacillati</taxon>
        <taxon>Bacillota</taxon>
        <taxon>Bacilli</taxon>
        <taxon>Bacillales</taxon>
        <taxon>Paenibacillaceae</taxon>
        <taxon>Aneurinibacillus group</taxon>
        <taxon>Ammoniphilus</taxon>
    </lineage>
</organism>
<proteinExistence type="predicted"/>
<gene>
    <name evidence="2" type="ORF">J2Z37_001237</name>
</gene>
<dbReference type="Pfam" id="PF12867">
    <property type="entry name" value="DinB_2"/>
    <property type="match status" value="1"/>
</dbReference>
<dbReference type="RefSeq" id="WP_209809318.1">
    <property type="nucleotide sequence ID" value="NZ_JAGGKT010000002.1"/>
</dbReference>
<evidence type="ECO:0000259" key="1">
    <source>
        <dbReference type="Pfam" id="PF12867"/>
    </source>
</evidence>